<proteinExistence type="predicted"/>
<dbReference type="InterPro" id="IPR053135">
    <property type="entry name" value="AKR2_Oxidoreductase"/>
</dbReference>
<dbReference type="EMBL" id="BMMZ01000001">
    <property type="protein sequence ID" value="GGL50008.1"/>
    <property type="molecule type" value="Genomic_DNA"/>
</dbReference>
<protein>
    <submittedName>
        <fullName evidence="2">Oxidoreductase</fullName>
    </submittedName>
</protein>
<evidence type="ECO:0000313" key="2">
    <source>
        <dbReference type="EMBL" id="GGL50008.1"/>
    </source>
</evidence>
<dbReference type="PANTHER" id="PTHR43312:SF1">
    <property type="entry name" value="NADP-DEPENDENT OXIDOREDUCTASE DOMAIN-CONTAINING PROTEIN"/>
    <property type="match status" value="1"/>
</dbReference>
<dbReference type="AlphaFoldDB" id="A0A917S123"/>
<dbReference type="CDD" id="cd19105">
    <property type="entry name" value="AKR_unchar"/>
    <property type="match status" value="1"/>
</dbReference>
<dbReference type="Pfam" id="PF00248">
    <property type="entry name" value="Aldo_ket_red"/>
    <property type="match status" value="1"/>
</dbReference>
<evidence type="ECO:0000313" key="3">
    <source>
        <dbReference type="Proteomes" id="UP000613840"/>
    </source>
</evidence>
<dbReference type="PANTHER" id="PTHR43312">
    <property type="entry name" value="D-THREO-ALDOSE 1-DEHYDROGENASE"/>
    <property type="match status" value="1"/>
</dbReference>
<reference evidence="2" key="1">
    <citation type="journal article" date="2014" name="Int. J. Syst. Evol. Microbiol.">
        <title>Complete genome sequence of Corynebacterium casei LMG S-19264T (=DSM 44701T), isolated from a smear-ripened cheese.</title>
        <authorList>
            <consortium name="US DOE Joint Genome Institute (JGI-PGF)"/>
            <person name="Walter F."/>
            <person name="Albersmeier A."/>
            <person name="Kalinowski J."/>
            <person name="Ruckert C."/>
        </authorList>
    </citation>
    <scope>NUCLEOTIDE SEQUENCE</scope>
    <source>
        <strain evidence="2">CGMCC 4.7306</strain>
    </source>
</reference>
<dbReference type="SUPFAM" id="SSF51430">
    <property type="entry name" value="NAD(P)-linked oxidoreductase"/>
    <property type="match status" value="1"/>
</dbReference>
<dbReference type="InterPro" id="IPR023210">
    <property type="entry name" value="NADP_OxRdtase_dom"/>
</dbReference>
<reference evidence="2" key="2">
    <citation type="submission" date="2020-09" db="EMBL/GenBank/DDBJ databases">
        <authorList>
            <person name="Sun Q."/>
            <person name="Zhou Y."/>
        </authorList>
    </citation>
    <scope>NUCLEOTIDE SEQUENCE</scope>
    <source>
        <strain evidence="2">CGMCC 4.7306</strain>
    </source>
</reference>
<accession>A0A917S123</accession>
<evidence type="ECO:0000259" key="1">
    <source>
        <dbReference type="Pfam" id="PF00248"/>
    </source>
</evidence>
<gene>
    <name evidence="2" type="ORF">GCM10011575_05290</name>
</gene>
<name>A0A917S123_9ACTN</name>
<dbReference type="RefSeq" id="WP_188893592.1">
    <property type="nucleotide sequence ID" value="NZ_BMMZ01000001.1"/>
</dbReference>
<sequence>MEYTTMGGTGAVVSRLGFGGAALGLADYVQEFDPADPVVHARSVAAIETALDSGVNYFDTAPGYGAGLGERVFGEALQGVDSAGGHPIFLATKIDPGTPGDQAEARVTESLQRLRRERVDLLQLHGSSYSPDDAERLLARGGLVEALTRLRDEGLVGRIGFSSEDSNEAVYRFIRSGAFDTVQLCYNLIYQHPYEPSRPFGSMITADDHGLGIITMRGTTSGILQRWIQSVNPANTFDYTPALIQFVLSNPLVDVVLVGMRTPQEVLANVALVADTAGRIDLDALHERYV</sequence>
<feature type="domain" description="NADP-dependent oxidoreductase" evidence="1">
    <location>
        <begin position="15"/>
        <end position="238"/>
    </location>
</feature>
<keyword evidence="3" id="KW-1185">Reference proteome</keyword>
<comment type="caution">
    <text evidence="2">The sequence shown here is derived from an EMBL/GenBank/DDBJ whole genome shotgun (WGS) entry which is preliminary data.</text>
</comment>
<organism evidence="2 3">
    <name type="scientific">Microlunatus endophyticus</name>
    <dbReference type="NCBI Taxonomy" id="1716077"/>
    <lineage>
        <taxon>Bacteria</taxon>
        <taxon>Bacillati</taxon>
        <taxon>Actinomycetota</taxon>
        <taxon>Actinomycetes</taxon>
        <taxon>Propionibacteriales</taxon>
        <taxon>Propionibacteriaceae</taxon>
        <taxon>Microlunatus</taxon>
    </lineage>
</organism>
<dbReference type="InterPro" id="IPR036812">
    <property type="entry name" value="NAD(P)_OxRdtase_dom_sf"/>
</dbReference>
<dbReference type="Proteomes" id="UP000613840">
    <property type="component" value="Unassembled WGS sequence"/>
</dbReference>
<dbReference type="Gene3D" id="3.20.20.100">
    <property type="entry name" value="NADP-dependent oxidoreductase domain"/>
    <property type="match status" value="1"/>
</dbReference>